<evidence type="ECO:0000313" key="23">
    <source>
        <dbReference type="EnsemblMetazoa" id="XP_019755788.1"/>
    </source>
</evidence>
<dbReference type="GO" id="GO:0007169">
    <property type="term" value="P:cell surface receptor protein tyrosine kinase signaling pathway"/>
    <property type="evidence" value="ECO:0007669"/>
    <property type="project" value="InterPro"/>
</dbReference>
<dbReference type="CTD" id="238"/>
<dbReference type="InterPro" id="IPR008266">
    <property type="entry name" value="Tyr_kinase_AS"/>
</dbReference>
<evidence type="ECO:0000259" key="21">
    <source>
        <dbReference type="PROSITE" id="PS50011"/>
    </source>
</evidence>
<reference evidence="24" key="1">
    <citation type="journal article" date="2013" name="Genome Biol.">
        <title>Draft genome of the mountain pine beetle, Dendroctonus ponderosae Hopkins, a major forest pest.</title>
        <authorList>
            <person name="Keeling C.I."/>
            <person name="Yuen M.M."/>
            <person name="Liao N.Y."/>
            <person name="Docking T.R."/>
            <person name="Chan S.K."/>
            <person name="Taylor G.A."/>
            <person name="Palmquist D.L."/>
            <person name="Jackman S.D."/>
            <person name="Nguyen A."/>
            <person name="Li M."/>
            <person name="Henderson H."/>
            <person name="Janes J.K."/>
            <person name="Zhao Y."/>
            <person name="Pandoh P."/>
            <person name="Moore R."/>
            <person name="Sperling F.A."/>
            <person name="Huber D.P."/>
            <person name="Birol I."/>
            <person name="Jones S.J."/>
            <person name="Bohlmann J."/>
        </authorList>
    </citation>
    <scope>NUCLEOTIDE SEQUENCE</scope>
</reference>
<keyword evidence="18" id="KW-0597">Phosphoprotein</keyword>
<evidence type="ECO:0000256" key="5">
    <source>
        <dbReference type="ARBA" id="ARBA00022729"/>
    </source>
</evidence>
<dbReference type="PROSITE" id="PS50068">
    <property type="entry name" value="LDLRA_2"/>
    <property type="match status" value="1"/>
</dbReference>
<keyword evidence="14" id="KW-0325">Glycoprotein</keyword>
<keyword evidence="5 20" id="KW-0732">Signal</keyword>
<keyword evidence="4 18" id="KW-0812">Transmembrane</keyword>
<evidence type="ECO:0000259" key="22">
    <source>
        <dbReference type="PROSITE" id="PS50060"/>
    </source>
</evidence>
<dbReference type="InterPro" id="IPR011009">
    <property type="entry name" value="Kinase-like_dom_sf"/>
</dbReference>
<dbReference type="Pfam" id="PF07714">
    <property type="entry name" value="PK_Tyr_Ser-Thr"/>
    <property type="match status" value="1"/>
</dbReference>
<evidence type="ECO:0000256" key="19">
    <source>
        <dbReference type="SAM" id="Phobius"/>
    </source>
</evidence>
<evidence type="ECO:0000256" key="6">
    <source>
        <dbReference type="ARBA" id="ARBA00022741"/>
    </source>
</evidence>
<dbReference type="InterPro" id="IPR013320">
    <property type="entry name" value="ConA-like_dom_sf"/>
</dbReference>
<dbReference type="PROSITE" id="PS00107">
    <property type="entry name" value="PROTEIN_KINASE_ATP"/>
    <property type="match status" value="1"/>
</dbReference>
<sequence>MTALKNIFTILLIYLLRVSACQIAGDQPDGAKSVNLGTRKRPELSNIKFVNHIDDGNIQYHTRLKRTKTIRSKILEVHRILREEDVAQRNNTVVAQEIFAKPDINITAGFKKSKADLTTYEKIDKLKELKKESYARHKPVVSKYDCKFENDCCWTWRKDEAHGFFITSGGYLEGNQTGPPEDAGGKQFGSYLILRLPQQKKIFQVVSPLLLPTYPSCKLFLSIYQYNMVGGEIRVIGDKTTASSIHKLSSRPMSIYNNHTQWVVRTIHGNNYTRWLPYQITIGKLTTSFTIILEVVGAKHILSGATVAFDNIELHDCFFQNESCSPHQHICSDIDLCINSTSTCDFNEDCPEGDDERLNCDKMPYGARCTFENDDWCGWKNLPEADMHWRLHKGSTPLNFTGPNFDHTYLNSTGSYLYVNMLHDPSFFGSQAILRSVTFNAPPGVTGDPSSRYYNTCAIRVYLHKTGKHKSGVEIQITELKSKKNLTTSLFWSFMEDHGDQWMRQVFILPNITNRYFVEIIAKRGYRFLSDIGLDDVSLSPECFGINIPKEDLRGYDYWSKSWLKGSVKQTAEDFRNKTYFNITTCNNEGRYGPSPEQCAKAYNRTGTNVKVLLDVGLRGTQKWVAPREGYYTFILAGASGGKNSRGIGGGKGAEVTAVMNLRKGQELFISVGQEGNSACLMTNGLSYKNRCDPIDNLGTLDKLYLVYTRNIITSKNFSNAGGGGGATYIFMRNRTKHSIPIAIAGGGGGESFSKSFDPFSDSRHGQGLTRDSYDYPTSVGYSIEGAGGGWAISPNASGHASRALTRNKTSVDLQTGGSLLLGGVGGSACSKSSKNWGDGGFGGGGGSCIEGGGGGGYYGGEVVTSRGSEGGTSYVDMVRSEGSFATSSPGQNQGAGYVMIIPAIEGCDCDYQCVALDSNRSETACVCPKTWKLHENKKSCLPLTISLSSGFAPISIISMAAVTIFAFFVGFACFLLYIRYQKNANSCLRGKNCAVSDVQLNRLRHASGSVATQYNPNYEFGGVVTTISDLQHIPRDQLRLVKALGQGAFGEVYQGFYRQRPCDTVEMPVAVKTLQEMTVKQAEDDFLTEALIMSKFNHPNIVHFIGVCFDKHPKFIVLELLTGGDLKNFLRESRPKADRPSTITMKDLVFIAIDIGRGCKYLEDKRFIHRDIAARNCLLTTKGPGRVTKIADFGMSRDIYRADYYRKDGKAMLPVKWMPPEAFLEGLFSSKTDVWSFGILLWEIMKMGFMPYTGCTNKEVMDLVVQGGRLERPESCPAPIYGIMASCWHPQPEDRPTFAIILERLGYCAQDPDVLNAPLPTFYVNTTNERDTTVIRPSDSNDNCLQVLPYSTDYLIPDHPNRTNPDAMESTSSVEKLIPDSSHNHWETSFIMPNSKSTQPLLQDSNKDEETNHTAGKLYLKGNATNVESGVALDPRLLMVPKPTTKRYPFGEENGVVQNGGYTIKYFGKKDEEIHC</sequence>
<evidence type="ECO:0000256" key="4">
    <source>
        <dbReference type="ARBA" id="ARBA00022692"/>
    </source>
</evidence>
<dbReference type="GO" id="GO:0043235">
    <property type="term" value="C:receptor complex"/>
    <property type="evidence" value="ECO:0007669"/>
    <property type="project" value="TreeGrafter"/>
</dbReference>
<evidence type="ECO:0000256" key="11">
    <source>
        <dbReference type="ARBA" id="ARBA00023137"/>
    </source>
</evidence>
<feature type="signal peptide" evidence="20">
    <location>
        <begin position="1"/>
        <end position="20"/>
    </location>
</feature>
<dbReference type="SUPFAM" id="SSF49899">
    <property type="entry name" value="Concanavalin A-like lectins/glucanases"/>
    <property type="match status" value="2"/>
</dbReference>
<keyword evidence="12" id="KW-1015">Disulfide bond</keyword>
<dbReference type="FunFam" id="1.10.510.10:FF:000113">
    <property type="entry name" value="Tyrosine-protein kinase receptor"/>
    <property type="match status" value="1"/>
</dbReference>
<keyword evidence="3" id="KW-0808">Transferase</keyword>
<dbReference type="FunFam" id="2.60.120.200:FF:000193">
    <property type="entry name" value="Tyrosine-protein kinase receptor"/>
    <property type="match status" value="1"/>
</dbReference>
<evidence type="ECO:0000256" key="20">
    <source>
        <dbReference type="SAM" id="SignalP"/>
    </source>
</evidence>
<keyword evidence="2" id="KW-1003">Cell membrane</keyword>
<keyword evidence="9 19" id="KW-1133">Transmembrane helix</keyword>
<evidence type="ECO:0000256" key="7">
    <source>
        <dbReference type="ARBA" id="ARBA00022777"/>
    </source>
</evidence>
<evidence type="ECO:0000256" key="16">
    <source>
        <dbReference type="PROSITE-ProRule" id="PRU00124"/>
    </source>
</evidence>
<proteinExistence type="inferred from homology"/>
<dbReference type="Gene3D" id="1.10.510.10">
    <property type="entry name" value="Transferase(Phosphotransferase) domain 1"/>
    <property type="match status" value="1"/>
</dbReference>
<dbReference type="PROSITE" id="PS00239">
    <property type="entry name" value="RECEPTOR_TYR_KIN_II"/>
    <property type="match status" value="1"/>
</dbReference>
<dbReference type="CDD" id="cd00112">
    <property type="entry name" value="LDLa"/>
    <property type="match status" value="1"/>
</dbReference>
<dbReference type="PROSITE" id="PS00109">
    <property type="entry name" value="PROTEIN_KINASE_TYR"/>
    <property type="match status" value="1"/>
</dbReference>
<comment type="catalytic activity">
    <reaction evidence="15 18">
        <text>L-tyrosyl-[protein] + ATP = O-phospho-L-tyrosyl-[protein] + ADP + H(+)</text>
        <dbReference type="Rhea" id="RHEA:10596"/>
        <dbReference type="Rhea" id="RHEA-COMP:10136"/>
        <dbReference type="Rhea" id="RHEA-COMP:20101"/>
        <dbReference type="ChEBI" id="CHEBI:15378"/>
        <dbReference type="ChEBI" id="CHEBI:30616"/>
        <dbReference type="ChEBI" id="CHEBI:46858"/>
        <dbReference type="ChEBI" id="CHEBI:61978"/>
        <dbReference type="ChEBI" id="CHEBI:456216"/>
        <dbReference type="EC" id="2.7.10.1"/>
    </reaction>
</comment>
<keyword evidence="13 18" id="KW-0675">Receptor</keyword>
<comment type="caution">
    <text evidence="16">Lacks conserved residue(s) required for the propagation of feature annotation.</text>
</comment>
<accession>A0AAR5P3U4</accession>
<dbReference type="SUPFAM" id="SSF56112">
    <property type="entry name" value="Protein kinase-like (PK-like)"/>
    <property type="match status" value="1"/>
</dbReference>
<evidence type="ECO:0000256" key="10">
    <source>
        <dbReference type="ARBA" id="ARBA00023136"/>
    </source>
</evidence>
<dbReference type="SMART" id="SM00219">
    <property type="entry name" value="TyrKc"/>
    <property type="match status" value="1"/>
</dbReference>
<keyword evidence="24" id="KW-1185">Reference proteome</keyword>
<dbReference type="GO" id="GO:0005886">
    <property type="term" value="C:plasma membrane"/>
    <property type="evidence" value="ECO:0007669"/>
    <property type="project" value="UniProtKB-SubCell"/>
</dbReference>
<dbReference type="FunFam" id="3.30.200.20:FF:000117">
    <property type="entry name" value="Tyrosine-protein kinase receptor"/>
    <property type="match status" value="1"/>
</dbReference>
<feature type="transmembrane region" description="Helical" evidence="19">
    <location>
        <begin position="951"/>
        <end position="979"/>
    </location>
</feature>
<evidence type="ECO:0000256" key="3">
    <source>
        <dbReference type="ARBA" id="ARBA00022679"/>
    </source>
</evidence>
<dbReference type="InterPro" id="IPR055163">
    <property type="entry name" value="ALK/LTK-like_GRD"/>
</dbReference>
<dbReference type="InterPro" id="IPR050122">
    <property type="entry name" value="RTK"/>
</dbReference>
<evidence type="ECO:0000313" key="24">
    <source>
        <dbReference type="Proteomes" id="UP000019118"/>
    </source>
</evidence>
<protein>
    <recommendedName>
        <fullName evidence="18">Tyrosine-protein kinase receptor</fullName>
        <ecNumber evidence="18">2.7.10.1</ecNumber>
    </recommendedName>
</protein>
<dbReference type="Pfam" id="PF00629">
    <property type="entry name" value="MAM"/>
    <property type="match status" value="2"/>
</dbReference>
<evidence type="ECO:0000256" key="15">
    <source>
        <dbReference type="ARBA" id="ARBA00051243"/>
    </source>
</evidence>
<dbReference type="InterPro" id="IPR002011">
    <property type="entry name" value="Tyr_kinase_rcpt_2_CS"/>
</dbReference>
<evidence type="ECO:0000256" key="12">
    <source>
        <dbReference type="ARBA" id="ARBA00023157"/>
    </source>
</evidence>
<dbReference type="PROSITE" id="PS50011">
    <property type="entry name" value="PROTEIN_KINASE_DOM"/>
    <property type="match status" value="1"/>
</dbReference>
<dbReference type="Gene3D" id="3.30.200.20">
    <property type="entry name" value="Phosphorylase Kinase, domain 1"/>
    <property type="match status" value="1"/>
</dbReference>
<keyword evidence="8 17" id="KW-0067">ATP-binding</keyword>
<dbReference type="GO" id="GO:0005524">
    <property type="term" value="F:ATP binding"/>
    <property type="evidence" value="ECO:0007669"/>
    <property type="project" value="UniProtKB-UniRule"/>
</dbReference>
<keyword evidence="10 19" id="KW-0472">Membrane</keyword>
<evidence type="ECO:0000256" key="8">
    <source>
        <dbReference type="ARBA" id="ARBA00022840"/>
    </source>
</evidence>
<reference evidence="23" key="2">
    <citation type="submission" date="2024-08" db="UniProtKB">
        <authorList>
            <consortium name="EnsemblMetazoa"/>
        </authorList>
    </citation>
    <scope>IDENTIFICATION</scope>
</reference>
<dbReference type="InterPro" id="IPR000998">
    <property type="entry name" value="MAM_dom"/>
</dbReference>
<dbReference type="InterPro" id="IPR002172">
    <property type="entry name" value="LDrepeatLR_classA_rpt"/>
</dbReference>
<dbReference type="InterPro" id="IPR020635">
    <property type="entry name" value="Tyr_kinase_cat_dom"/>
</dbReference>
<feature type="chain" id="PRO_5043680978" description="Tyrosine-protein kinase receptor" evidence="20">
    <location>
        <begin position="21"/>
        <end position="1477"/>
    </location>
</feature>
<dbReference type="InterPro" id="IPR017441">
    <property type="entry name" value="Protein_kinase_ATP_BS"/>
</dbReference>
<dbReference type="EC" id="2.7.10.1" evidence="18"/>
<feature type="domain" description="Protein kinase" evidence="21">
    <location>
        <begin position="1039"/>
        <end position="1315"/>
    </location>
</feature>
<keyword evidence="11" id="KW-0829">Tyrosine-protein kinase</keyword>
<evidence type="ECO:0000256" key="13">
    <source>
        <dbReference type="ARBA" id="ARBA00023170"/>
    </source>
</evidence>
<dbReference type="PANTHER" id="PTHR24416:SF604">
    <property type="entry name" value="RECEPTOR PROTEIN-TYROSINE KINASE"/>
    <property type="match status" value="1"/>
</dbReference>
<dbReference type="KEGG" id="dpa:109534510"/>
<dbReference type="EnsemblMetazoa" id="XM_019900229.1">
    <property type="protein sequence ID" value="XP_019755788.1"/>
    <property type="gene ID" value="LOC109534510"/>
</dbReference>
<dbReference type="GO" id="GO:0004714">
    <property type="term" value="F:transmembrane receptor protein tyrosine kinase activity"/>
    <property type="evidence" value="ECO:0007669"/>
    <property type="project" value="UniProtKB-EC"/>
</dbReference>
<feature type="domain" description="MAM" evidence="22">
    <location>
        <begin position="144"/>
        <end position="326"/>
    </location>
</feature>
<keyword evidence="7" id="KW-0418">Kinase</keyword>
<evidence type="ECO:0000256" key="2">
    <source>
        <dbReference type="ARBA" id="ARBA00022475"/>
    </source>
</evidence>
<name>A0AAR5P3U4_DENPD</name>
<evidence type="ECO:0000256" key="17">
    <source>
        <dbReference type="PROSITE-ProRule" id="PRU10141"/>
    </source>
</evidence>
<dbReference type="PROSITE" id="PS50060">
    <property type="entry name" value="MAM_2"/>
    <property type="match status" value="2"/>
</dbReference>
<evidence type="ECO:0000256" key="14">
    <source>
        <dbReference type="ARBA" id="ARBA00023180"/>
    </source>
</evidence>
<feature type="domain" description="MAM" evidence="22">
    <location>
        <begin position="367"/>
        <end position="545"/>
    </location>
</feature>
<comment type="similarity">
    <text evidence="18">Belongs to the protein kinase superfamily. Tyr protein kinase family. Insulin receptor subfamily.</text>
</comment>
<dbReference type="PANTHER" id="PTHR24416">
    <property type="entry name" value="TYROSINE-PROTEIN KINASE RECEPTOR"/>
    <property type="match status" value="1"/>
</dbReference>
<dbReference type="SMART" id="SM00137">
    <property type="entry name" value="MAM"/>
    <property type="match status" value="1"/>
</dbReference>
<evidence type="ECO:0000256" key="18">
    <source>
        <dbReference type="RuleBase" id="RU000312"/>
    </source>
</evidence>
<dbReference type="PRINTS" id="PR00109">
    <property type="entry name" value="TYRKINASE"/>
</dbReference>
<organism evidence="23 24">
    <name type="scientific">Dendroctonus ponderosae</name>
    <name type="common">Mountain pine beetle</name>
    <dbReference type="NCBI Taxonomy" id="77166"/>
    <lineage>
        <taxon>Eukaryota</taxon>
        <taxon>Metazoa</taxon>
        <taxon>Ecdysozoa</taxon>
        <taxon>Arthropoda</taxon>
        <taxon>Hexapoda</taxon>
        <taxon>Insecta</taxon>
        <taxon>Pterygota</taxon>
        <taxon>Neoptera</taxon>
        <taxon>Endopterygota</taxon>
        <taxon>Coleoptera</taxon>
        <taxon>Polyphaga</taxon>
        <taxon>Cucujiformia</taxon>
        <taxon>Curculionidae</taxon>
        <taxon>Scolytinae</taxon>
        <taxon>Dendroctonus</taxon>
    </lineage>
</organism>
<evidence type="ECO:0000256" key="1">
    <source>
        <dbReference type="ARBA" id="ARBA00004251"/>
    </source>
</evidence>
<dbReference type="GeneID" id="109534510"/>
<dbReference type="InterPro" id="IPR000719">
    <property type="entry name" value="Prot_kinase_dom"/>
</dbReference>
<dbReference type="CDD" id="cd06263">
    <property type="entry name" value="MAM"/>
    <property type="match status" value="1"/>
</dbReference>
<dbReference type="Gene3D" id="2.60.120.200">
    <property type="match status" value="2"/>
</dbReference>
<dbReference type="Proteomes" id="UP000019118">
    <property type="component" value="Unassembled WGS sequence"/>
</dbReference>
<dbReference type="GO" id="GO:0045664">
    <property type="term" value="P:regulation of neuron differentiation"/>
    <property type="evidence" value="ECO:0007669"/>
    <property type="project" value="TreeGrafter"/>
</dbReference>
<feature type="binding site" evidence="17">
    <location>
        <position position="1073"/>
    </location>
    <ligand>
        <name>ATP</name>
        <dbReference type="ChEBI" id="CHEBI:30616"/>
    </ligand>
</feature>
<keyword evidence="6 17" id="KW-0547">Nucleotide-binding</keyword>
<dbReference type="Pfam" id="PF12810">
    <property type="entry name" value="ALK_LTK_GRD"/>
    <property type="match status" value="1"/>
</dbReference>
<dbReference type="InterPro" id="IPR001245">
    <property type="entry name" value="Ser-Thr/Tyr_kinase_cat_dom"/>
</dbReference>
<comment type="subcellular location">
    <subcellularLocation>
        <location evidence="1">Cell membrane</location>
        <topology evidence="1">Single-pass type I membrane protein</topology>
    </subcellularLocation>
</comment>
<evidence type="ECO:0000256" key="9">
    <source>
        <dbReference type="ARBA" id="ARBA00022989"/>
    </source>
</evidence>